<dbReference type="RefSeq" id="WP_128228830.1">
    <property type="nucleotide sequence ID" value="NZ_SACR01000003.1"/>
</dbReference>
<evidence type="ECO:0000256" key="3">
    <source>
        <dbReference type="ARBA" id="ARBA00022475"/>
    </source>
</evidence>
<sequence>MSGLPPLLQDWLVGTAPLSAWELLGLFTHFLMLSLLAVGGALTTAPDMQRYLVHEQGWLNDTQFTAGVALAQAAPGPNVLFVAVLGFQVAGLAGVLATLTGTLLPSTVLALSATRWSARHAQSPALQAFTTGMAPLTLGLLLATAAVLLQPVGLSLPAGLLLAATVAWMLGTKRSPLWPIGAGALCGALGWV</sequence>
<evidence type="ECO:0000313" key="9">
    <source>
        <dbReference type="Proteomes" id="UP000285575"/>
    </source>
</evidence>
<accession>A0A437RI97</accession>
<keyword evidence="4 7" id="KW-0812">Transmembrane</keyword>
<comment type="caution">
    <text evidence="8">The sequence shown here is derived from an EMBL/GenBank/DDBJ whole genome shotgun (WGS) entry which is preliminary data.</text>
</comment>
<name>A0A437RI97_9BURK</name>
<dbReference type="OrthoDB" id="556585at2"/>
<feature type="transmembrane region" description="Helical" evidence="7">
    <location>
        <begin position="154"/>
        <end position="171"/>
    </location>
</feature>
<keyword evidence="5 7" id="KW-1133">Transmembrane helix</keyword>
<evidence type="ECO:0000256" key="4">
    <source>
        <dbReference type="ARBA" id="ARBA00022692"/>
    </source>
</evidence>
<feature type="transmembrane region" description="Helical" evidence="7">
    <location>
        <begin position="20"/>
        <end position="43"/>
    </location>
</feature>
<protein>
    <submittedName>
        <fullName evidence="8">Chromate transporter</fullName>
    </submittedName>
</protein>
<dbReference type="GO" id="GO:0005886">
    <property type="term" value="C:plasma membrane"/>
    <property type="evidence" value="ECO:0007669"/>
    <property type="project" value="UniProtKB-SubCell"/>
</dbReference>
<dbReference type="AlphaFoldDB" id="A0A437RI97"/>
<evidence type="ECO:0000256" key="2">
    <source>
        <dbReference type="ARBA" id="ARBA00005262"/>
    </source>
</evidence>
<evidence type="ECO:0000256" key="1">
    <source>
        <dbReference type="ARBA" id="ARBA00004651"/>
    </source>
</evidence>
<keyword evidence="9" id="KW-1185">Reference proteome</keyword>
<dbReference type="InterPro" id="IPR003370">
    <property type="entry name" value="Chromate_transpt"/>
</dbReference>
<comment type="subcellular location">
    <subcellularLocation>
        <location evidence="1">Cell membrane</location>
        <topology evidence="1">Multi-pass membrane protein</topology>
    </subcellularLocation>
</comment>
<dbReference type="Pfam" id="PF02417">
    <property type="entry name" value="Chromate_transp"/>
    <property type="match status" value="1"/>
</dbReference>
<keyword evidence="6 7" id="KW-0472">Membrane</keyword>
<evidence type="ECO:0000256" key="6">
    <source>
        <dbReference type="ARBA" id="ARBA00023136"/>
    </source>
</evidence>
<evidence type="ECO:0000256" key="7">
    <source>
        <dbReference type="SAM" id="Phobius"/>
    </source>
</evidence>
<feature type="transmembrane region" description="Helical" evidence="7">
    <location>
        <begin position="125"/>
        <end position="148"/>
    </location>
</feature>
<evidence type="ECO:0000256" key="5">
    <source>
        <dbReference type="ARBA" id="ARBA00022989"/>
    </source>
</evidence>
<organism evidence="8 9">
    <name type="scientific">Rubrivivax rivuli</name>
    <dbReference type="NCBI Taxonomy" id="1862385"/>
    <lineage>
        <taxon>Bacteria</taxon>
        <taxon>Pseudomonadati</taxon>
        <taxon>Pseudomonadota</taxon>
        <taxon>Betaproteobacteria</taxon>
        <taxon>Burkholderiales</taxon>
        <taxon>Sphaerotilaceae</taxon>
        <taxon>Rubrivivax</taxon>
    </lineage>
</organism>
<proteinExistence type="inferred from homology"/>
<evidence type="ECO:0000313" key="8">
    <source>
        <dbReference type="EMBL" id="RVU46471.1"/>
    </source>
</evidence>
<dbReference type="EMBL" id="SACR01000003">
    <property type="protein sequence ID" value="RVU46471.1"/>
    <property type="molecule type" value="Genomic_DNA"/>
</dbReference>
<dbReference type="Proteomes" id="UP000285575">
    <property type="component" value="Unassembled WGS sequence"/>
</dbReference>
<keyword evidence="3" id="KW-1003">Cell membrane</keyword>
<dbReference type="GO" id="GO:0015109">
    <property type="term" value="F:chromate transmembrane transporter activity"/>
    <property type="evidence" value="ECO:0007669"/>
    <property type="project" value="InterPro"/>
</dbReference>
<gene>
    <name evidence="8" type="ORF">EOE66_11640</name>
</gene>
<dbReference type="PANTHER" id="PTHR43663:SF1">
    <property type="entry name" value="CHROMATE TRANSPORTER"/>
    <property type="match status" value="1"/>
</dbReference>
<dbReference type="PANTHER" id="PTHR43663">
    <property type="entry name" value="CHROMATE TRANSPORT PROTEIN-RELATED"/>
    <property type="match status" value="1"/>
</dbReference>
<comment type="similarity">
    <text evidence="2">Belongs to the chromate ion transporter (CHR) (TC 2.A.51) family.</text>
</comment>
<reference evidence="8 9" key="1">
    <citation type="submission" date="2019-01" db="EMBL/GenBank/DDBJ databases">
        <authorList>
            <person name="Chen W.-M."/>
        </authorList>
    </citation>
    <scope>NUCLEOTIDE SEQUENCE [LARGE SCALE GENOMIC DNA]</scope>
    <source>
        <strain evidence="8 9">KYPY4</strain>
    </source>
</reference>
<dbReference type="InterPro" id="IPR052518">
    <property type="entry name" value="CHR_Transporter"/>
</dbReference>